<dbReference type="EMBL" id="PGGS01000697">
    <property type="protein sequence ID" value="PNH02220.1"/>
    <property type="molecule type" value="Genomic_DNA"/>
</dbReference>
<evidence type="ECO:0000313" key="1">
    <source>
        <dbReference type="EMBL" id="PNH02220.1"/>
    </source>
</evidence>
<gene>
    <name evidence="1" type="ORF">TSOC_011823</name>
</gene>
<dbReference type="OrthoDB" id="957735at2759"/>
<sequence length="187" mass="18803">MKCSGRANVPRSGLPRSSGRLAAKAASSDLAPLLPKRSATSCSASCSHGSSPAAAAAWPTAAFFTLSGEIQAALGTETSTSPGCASAVAMRTGLSVRMSADSDARSSLAPLLRAQAMAASTEAALATAAFMKSLKMGSMGREGTGMGKFRVALDSVVRTAVPGARADVTELLGLIRSKEVTPGDALR</sequence>
<name>A0A2J7ZPM9_9CHLO</name>
<reference evidence="1 2" key="1">
    <citation type="journal article" date="2017" name="Mol. Biol. Evol.">
        <title>The 4-celled Tetrabaena socialis nuclear genome reveals the essential components for genetic control of cell number at the origin of multicellularity in the volvocine lineage.</title>
        <authorList>
            <person name="Featherston J."/>
            <person name="Arakaki Y."/>
            <person name="Hanschen E.R."/>
            <person name="Ferris P.J."/>
            <person name="Michod R.E."/>
            <person name="Olson B.J.S.C."/>
            <person name="Nozaki H."/>
            <person name="Durand P.M."/>
        </authorList>
    </citation>
    <scope>NUCLEOTIDE SEQUENCE [LARGE SCALE GENOMIC DNA]</scope>
    <source>
        <strain evidence="1 2">NIES-571</strain>
    </source>
</reference>
<dbReference type="Proteomes" id="UP000236333">
    <property type="component" value="Unassembled WGS sequence"/>
</dbReference>
<evidence type="ECO:0000313" key="2">
    <source>
        <dbReference type="Proteomes" id="UP000236333"/>
    </source>
</evidence>
<proteinExistence type="predicted"/>
<organism evidence="1 2">
    <name type="scientific">Tetrabaena socialis</name>
    <dbReference type="NCBI Taxonomy" id="47790"/>
    <lineage>
        <taxon>Eukaryota</taxon>
        <taxon>Viridiplantae</taxon>
        <taxon>Chlorophyta</taxon>
        <taxon>core chlorophytes</taxon>
        <taxon>Chlorophyceae</taxon>
        <taxon>CS clade</taxon>
        <taxon>Chlamydomonadales</taxon>
        <taxon>Tetrabaenaceae</taxon>
        <taxon>Tetrabaena</taxon>
    </lineage>
</organism>
<comment type="caution">
    <text evidence="1">The sequence shown here is derived from an EMBL/GenBank/DDBJ whole genome shotgun (WGS) entry which is preliminary data.</text>
</comment>
<keyword evidence="2" id="KW-1185">Reference proteome</keyword>
<protein>
    <submittedName>
        <fullName evidence="1">Uncharacterized protein</fullName>
    </submittedName>
</protein>
<dbReference type="AlphaFoldDB" id="A0A2J7ZPM9"/>
<accession>A0A2J7ZPM9</accession>